<dbReference type="Pfam" id="PF02811">
    <property type="entry name" value="PHP"/>
    <property type="match status" value="1"/>
</dbReference>
<protein>
    <submittedName>
        <fullName evidence="2">Histidinol-phosphatase</fullName>
    </submittedName>
</protein>
<dbReference type="InterPro" id="IPR003141">
    <property type="entry name" value="Pol/His_phosphatase_N"/>
</dbReference>
<dbReference type="EMBL" id="QGMZ01000018">
    <property type="protein sequence ID" value="PWR73420.1"/>
    <property type="molecule type" value="Genomic_DNA"/>
</dbReference>
<sequence length="221" mass="24248">MLSTDLHIHTSCSKDGESTVKQVLSAAASAGLDAIAITDHDTMQAHAIARTIDTDILIIPGVEISTKEGHLIALGIETKPDQGLPILETIQMVRDEGGITILPHPFHRYRHGAALKCPESFRAADAIEVYNSRYVIPHANQRAMRLARTLGKPAVAGSDAHNARFVGYGRTLIDAEKNIDDILEAIVNGKTRPAGRKTPVRIYTKQSLRNSWRKIRGRIHK</sequence>
<dbReference type="Gene3D" id="3.20.20.140">
    <property type="entry name" value="Metal-dependent hydrolases"/>
    <property type="match status" value="1"/>
</dbReference>
<dbReference type="RefSeq" id="WP_109940831.1">
    <property type="nucleotide sequence ID" value="NZ_CP176366.1"/>
</dbReference>
<dbReference type="InterPro" id="IPR052018">
    <property type="entry name" value="PHP_domain"/>
</dbReference>
<dbReference type="SUPFAM" id="SSF89550">
    <property type="entry name" value="PHP domain-like"/>
    <property type="match status" value="1"/>
</dbReference>
<dbReference type="PANTHER" id="PTHR42924:SF3">
    <property type="entry name" value="POLYMERASE_HISTIDINOL PHOSPHATASE N-TERMINAL DOMAIN-CONTAINING PROTEIN"/>
    <property type="match status" value="1"/>
</dbReference>
<dbReference type="InterPro" id="IPR004013">
    <property type="entry name" value="PHP_dom"/>
</dbReference>
<proteinExistence type="predicted"/>
<dbReference type="PANTHER" id="PTHR42924">
    <property type="entry name" value="EXONUCLEASE"/>
    <property type="match status" value="1"/>
</dbReference>
<feature type="domain" description="Polymerase/histidinol phosphatase N-terminal" evidence="1">
    <location>
        <begin position="4"/>
        <end position="68"/>
    </location>
</feature>
<comment type="caution">
    <text evidence="2">The sequence shown here is derived from an EMBL/GenBank/DDBJ whole genome shotgun (WGS) entry which is preliminary data.</text>
</comment>
<dbReference type="Pfam" id="PF13263">
    <property type="entry name" value="PHP_C"/>
    <property type="match status" value="1"/>
</dbReference>
<keyword evidence="3" id="KW-1185">Reference proteome</keyword>
<reference evidence="2 3" key="1">
    <citation type="submission" date="2018-05" db="EMBL/GenBank/DDBJ databases">
        <title>Draft genome of Methanospirillum stamsii Pt1.</title>
        <authorList>
            <person name="Dueholm M.S."/>
            <person name="Nielsen P.H."/>
            <person name="Bakmann L.F."/>
            <person name="Otzen D.E."/>
        </authorList>
    </citation>
    <scope>NUCLEOTIDE SEQUENCE [LARGE SCALE GENOMIC DNA]</scope>
    <source>
        <strain evidence="2 3">Pt1</strain>
    </source>
</reference>
<organism evidence="2 3">
    <name type="scientific">Methanospirillum stamsii</name>
    <dbReference type="NCBI Taxonomy" id="1277351"/>
    <lineage>
        <taxon>Archaea</taxon>
        <taxon>Methanobacteriati</taxon>
        <taxon>Methanobacteriota</taxon>
        <taxon>Stenosarchaea group</taxon>
        <taxon>Methanomicrobia</taxon>
        <taxon>Methanomicrobiales</taxon>
        <taxon>Methanospirillaceae</taxon>
        <taxon>Methanospirillum</taxon>
    </lineage>
</organism>
<name>A0A2V2N4B3_9EURY</name>
<dbReference type="NCBIfam" id="NF038032">
    <property type="entry name" value="CehA_McbA_metalo"/>
    <property type="match status" value="1"/>
</dbReference>
<evidence type="ECO:0000259" key="1">
    <source>
        <dbReference type="SMART" id="SM00481"/>
    </source>
</evidence>
<dbReference type="GO" id="GO:0004534">
    <property type="term" value="F:5'-3' RNA exonuclease activity"/>
    <property type="evidence" value="ECO:0007669"/>
    <property type="project" value="TreeGrafter"/>
</dbReference>
<dbReference type="CDD" id="cd07432">
    <property type="entry name" value="PHP_HisPPase"/>
    <property type="match status" value="1"/>
</dbReference>
<dbReference type="GeneID" id="97608880"/>
<dbReference type="InterPro" id="IPR016195">
    <property type="entry name" value="Pol/histidinol_Pase-like"/>
</dbReference>
<evidence type="ECO:0000313" key="3">
    <source>
        <dbReference type="Proteomes" id="UP000245934"/>
    </source>
</evidence>
<dbReference type="OrthoDB" id="50465at2157"/>
<dbReference type="GO" id="GO:0035312">
    <property type="term" value="F:5'-3' DNA exonuclease activity"/>
    <property type="evidence" value="ECO:0007669"/>
    <property type="project" value="TreeGrafter"/>
</dbReference>
<dbReference type="AlphaFoldDB" id="A0A2V2N4B3"/>
<evidence type="ECO:0000313" key="2">
    <source>
        <dbReference type="EMBL" id="PWR73420.1"/>
    </source>
</evidence>
<accession>A0A2V2N4B3</accession>
<gene>
    <name evidence="2" type="ORF">DLD82_09205</name>
</gene>
<dbReference type="Proteomes" id="UP000245934">
    <property type="component" value="Unassembled WGS sequence"/>
</dbReference>
<dbReference type="SMART" id="SM00481">
    <property type="entry name" value="POLIIIAc"/>
    <property type="match status" value="1"/>
</dbReference>